<dbReference type="AlphaFoldDB" id="A0A131YCR9"/>
<protein>
    <recommendedName>
        <fullName evidence="3">Secreted protein</fullName>
    </recommendedName>
</protein>
<reference evidence="2" key="1">
    <citation type="journal article" date="2016" name="Ticks Tick Borne Dis.">
        <title>De novo assembly and annotation of the salivary gland transcriptome of Rhipicephalus appendiculatus male and female ticks during blood feeding.</title>
        <authorList>
            <person name="de Castro M.H."/>
            <person name="de Klerk D."/>
            <person name="Pienaar R."/>
            <person name="Latif A.A."/>
            <person name="Rees D.J."/>
            <person name="Mans B.J."/>
        </authorList>
    </citation>
    <scope>NUCLEOTIDE SEQUENCE</scope>
    <source>
        <tissue evidence="2">Salivary glands</tissue>
    </source>
</reference>
<feature type="signal peptide" evidence="1">
    <location>
        <begin position="1"/>
        <end position="19"/>
    </location>
</feature>
<keyword evidence="1" id="KW-0732">Signal</keyword>
<evidence type="ECO:0000256" key="1">
    <source>
        <dbReference type="SAM" id="SignalP"/>
    </source>
</evidence>
<organism evidence="2">
    <name type="scientific">Rhipicephalus appendiculatus</name>
    <name type="common">Brown ear tick</name>
    <dbReference type="NCBI Taxonomy" id="34631"/>
    <lineage>
        <taxon>Eukaryota</taxon>
        <taxon>Metazoa</taxon>
        <taxon>Ecdysozoa</taxon>
        <taxon>Arthropoda</taxon>
        <taxon>Chelicerata</taxon>
        <taxon>Arachnida</taxon>
        <taxon>Acari</taxon>
        <taxon>Parasitiformes</taxon>
        <taxon>Ixodida</taxon>
        <taxon>Ixodoidea</taxon>
        <taxon>Ixodidae</taxon>
        <taxon>Rhipicephalinae</taxon>
        <taxon>Rhipicephalus</taxon>
        <taxon>Rhipicephalus</taxon>
    </lineage>
</organism>
<evidence type="ECO:0000313" key="2">
    <source>
        <dbReference type="EMBL" id="JAP77163.1"/>
    </source>
</evidence>
<evidence type="ECO:0008006" key="3">
    <source>
        <dbReference type="Google" id="ProtNLM"/>
    </source>
</evidence>
<proteinExistence type="predicted"/>
<dbReference type="EMBL" id="GEDV01011394">
    <property type="protein sequence ID" value="JAP77163.1"/>
    <property type="molecule type" value="Transcribed_RNA"/>
</dbReference>
<accession>A0A131YCR9</accession>
<sequence>MLRQPLWFHLTRLPRLSLAHLSSTICHCHRRTPTNRVFLLLQYHPVRKHLAYHNLRQEQVQPRQLVGTSLLPSFATTDVHGGPEAKSRSYYSDLLINPNDR</sequence>
<name>A0A131YCR9_RHIAP</name>
<feature type="chain" id="PRO_5007284605" description="Secreted protein" evidence="1">
    <location>
        <begin position="20"/>
        <end position="101"/>
    </location>
</feature>